<dbReference type="InterPro" id="IPR036770">
    <property type="entry name" value="Ankyrin_rpt-contain_sf"/>
</dbReference>
<keyword evidence="6" id="KW-1185">Reference proteome</keyword>
<dbReference type="HOGENOM" id="CLU_991244_0_0_1"/>
<keyword evidence="2 3" id="KW-0040">ANK repeat</keyword>
<evidence type="ECO:0000313" key="5">
    <source>
        <dbReference type="EnsemblMetazoa" id="CapteP224623"/>
    </source>
</evidence>
<dbReference type="SMART" id="SM00248">
    <property type="entry name" value="ANK"/>
    <property type="match status" value="5"/>
</dbReference>
<evidence type="ECO:0000313" key="6">
    <source>
        <dbReference type="Proteomes" id="UP000014760"/>
    </source>
</evidence>
<dbReference type="PROSITE" id="PS50088">
    <property type="entry name" value="ANK_REPEAT"/>
    <property type="match status" value="1"/>
</dbReference>
<evidence type="ECO:0000256" key="3">
    <source>
        <dbReference type="PROSITE-ProRule" id="PRU00023"/>
    </source>
</evidence>
<dbReference type="PANTHER" id="PTHR24198">
    <property type="entry name" value="ANKYRIN REPEAT AND PROTEIN KINASE DOMAIN-CONTAINING PROTEIN"/>
    <property type="match status" value="1"/>
</dbReference>
<accession>R7VCW5</accession>
<dbReference type="InterPro" id="IPR002110">
    <property type="entry name" value="Ankyrin_rpt"/>
</dbReference>
<dbReference type="STRING" id="283909.R7VCW5"/>
<evidence type="ECO:0000256" key="2">
    <source>
        <dbReference type="ARBA" id="ARBA00023043"/>
    </source>
</evidence>
<keyword evidence="1" id="KW-0677">Repeat</keyword>
<dbReference type="OMA" id="ISFGKIH"/>
<evidence type="ECO:0000256" key="1">
    <source>
        <dbReference type="ARBA" id="ARBA00022737"/>
    </source>
</evidence>
<feature type="non-terminal residue" evidence="4">
    <location>
        <position position="1"/>
    </location>
</feature>
<reference evidence="4 6" key="2">
    <citation type="journal article" date="2013" name="Nature">
        <title>Insights into bilaterian evolution from three spiralian genomes.</title>
        <authorList>
            <person name="Simakov O."/>
            <person name="Marletaz F."/>
            <person name="Cho S.J."/>
            <person name="Edsinger-Gonzales E."/>
            <person name="Havlak P."/>
            <person name="Hellsten U."/>
            <person name="Kuo D.H."/>
            <person name="Larsson T."/>
            <person name="Lv J."/>
            <person name="Arendt D."/>
            <person name="Savage R."/>
            <person name="Osoegawa K."/>
            <person name="de Jong P."/>
            <person name="Grimwood J."/>
            <person name="Chapman J.A."/>
            <person name="Shapiro H."/>
            <person name="Aerts A."/>
            <person name="Otillar R.P."/>
            <person name="Terry A.Y."/>
            <person name="Boore J.L."/>
            <person name="Grigoriev I.V."/>
            <person name="Lindberg D.R."/>
            <person name="Seaver E.C."/>
            <person name="Weisblat D.A."/>
            <person name="Putnam N.H."/>
            <person name="Rokhsar D.S."/>
        </authorList>
    </citation>
    <scope>NUCLEOTIDE SEQUENCE</scope>
    <source>
        <strain evidence="4 6">I ESC-2004</strain>
    </source>
</reference>
<protein>
    <submittedName>
        <fullName evidence="4 5">Uncharacterized protein</fullName>
    </submittedName>
</protein>
<dbReference type="Proteomes" id="UP000014760">
    <property type="component" value="Unassembled WGS sequence"/>
</dbReference>
<dbReference type="OrthoDB" id="5406014at2759"/>
<organism evidence="4">
    <name type="scientific">Capitella teleta</name>
    <name type="common">Polychaete worm</name>
    <dbReference type="NCBI Taxonomy" id="283909"/>
    <lineage>
        <taxon>Eukaryota</taxon>
        <taxon>Metazoa</taxon>
        <taxon>Spiralia</taxon>
        <taxon>Lophotrochozoa</taxon>
        <taxon>Annelida</taxon>
        <taxon>Polychaeta</taxon>
        <taxon>Sedentaria</taxon>
        <taxon>Scolecida</taxon>
        <taxon>Capitellidae</taxon>
        <taxon>Capitella</taxon>
    </lineage>
</organism>
<evidence type="ECO:0000313" key="4">
    <source>
        <dbReference type="EMBL" id="ELU14141.1"/>
    </source>
</evidence>
<dbReference type="EnsemblMetazoa" id="CapteT224623">
    <property type="protein sequence ID" value="CapteP224623"/>
    <property type="gene ID" value="CapteG224623"/>
</dbReference>
<dbReference type="SUPFAM" id="SSF48403">
    <property type="entry name" value="Ankyrin repeat"/>
    <property type="match status" value="1"/>
</dbReference>
<dbReference type="AlphaFoldDB" id="R7VCW5"/>
<gene>
    <name evidence="4" type="ORF">CAPTEDRAFT_224623</name>
</gene>
<dbReference type="Gene3D" id="1.25.40.20">
    <property type="entry name" value="Ankyrin repeat-containing domain"/>
    <property type="match status" value="1"/>
</dbReference>
<reference evidence="6" key="1">
    <citation type="submission" date="2012-12" db="EMBL/GenBank/DDBJ databases">
        <authorList>
            <person name="Hellsten U."/>
            <person name="Grimwood J."/>
            <person name="Chapman J.A."/>
            <person name="Shapiro H."/>
            <person name="Aerts A."/>
            <person name="Otillar R.P."/>
            <person name="Terry A.Y."/>
            <person name="Boore J.L."/>
            <person name="Simakov O."/>
            <person name="Marletaz F."/>
            <person name="Cho S.-J."/>
            <person name="Edsinger-Gonzales E."/>
            <person name="Havlak P."/>
            <person name="Kuo D.-H."/>
            <person name="Larsson T."/>
            <person name="Lv J."/>
            <person name="Arendt D."/>
            <person name="Savage R."/>
            <person name="Osoegawa K."/>
            <person name="de Jong P."/>
            <person name="Lindberg D.R."/>
            <person name="Seaver E.C."/>
            <person name="Weisblat D.A."/>
            <person name="Putnam N.H."/>
            <person name="Grigoriev I.V."/>
            <person name="Rokhsar D.S."/>
        </authorList>
    </citation>
    <scope>NUCLEOTIDE SEQUENCE</scope>
    <source>
        <strain evidence="6">I ESC-2004</strain>
    </source>
</reference>
<dbReference type="EMBL" id="AMQN01004947">
    <property type="status" value="NOT_ANNOTATED_CDS"/>
    <property type="molecule type" value="Genomic_DNA"/>
</dbReference>
<dbReference type="EMBL" id="KB294746">
    <property type="protein sequence ID" value="ELU14141.1"/>
    <property type="molecule type" value="Genomic_DNA"/>
</dbReference>
<name>R7VCW5_CAPTE</name>
<feature type="repeat" description="ANK" evidence="3">
    <location>
        <begin position="45"/>
        <end position="81"/>
    </location>
</feature>
<dbReference type="Pfam" id="PF12796">
    <property type="entry name" value="Ank_2"/>
    <property type="match status" value="1"/>
</dbReference>
<dbReference type="PANTHER" id="PTHR24198:SF165">
    <property type="entry name" value="ANKYRIN REPEAT-CONTAINING PROTEIN-RELATED"/>
    <property type="match status" value="1"/>
</dbReference>
<proteinExistence type="predicted"/>
<sequence>MEAAEEVTMNQPKKELLFQAIFNCKIRALERMLDSGIDIDVRDSFLRTPLICATSIEEEHVRNHVVRLLIKRGADINAQDDNGRTALIEACGTINRDNVIRRLLRTNRCDVNIADNSGSTALLHAVSSGNLSAIRTLVNSSGSKESIRVDDVNLRGVSPLELALKLGQAKCVQLLVQDGKADTSKVSSPKLLNQMLQYEMQNEDLPKPDFANHAKRRRSVPVLSCNMLPITELNLDAPDQLQRLCLSPRAKSRAPSKKIEKLLESSLKLHDASSDESDANK</sequence>
<reference evidence="5" key="3">
    <citation type="submission" date="2015-06" db="UniProtKB">
        <authorList>
            <consortium name="EnsemblMetazoa"/>
        </authorList>
    </citation>
    <scope>IDENTIFICATION</scope>
</reference>